<evidence type="ECO:0000313" key="2">
    <source>
        <dbReference type="Proteomes" id="UP000644010"/>
    </source>
</evidence>
<evidence type="ECO:0000313" key="1">
    <source>
        <dbReference type="EMBL" id="MBC5643666.1"/>
    </source>
</evidence>
<dbReference type="EMBL" id="JACOOI010000012">
    <property type="protein sequence ID" value="MBC5643666.1"/>
    <property type="molecule type" value="Genomic_DNA"/>
</dbReference>
<accession>A0ABR7E1N8</accession>
<reference evidence="1 2" key="1">
    <citation type="submission" date="2020-08" db="EMBL/GenBank/DDBJ databases">
        <title>Genome public.</title>
        <authorList>
            <person name="Liu C."/>
            <person name="Sun Q."/>
        </authorList>
    </citation>
    <scope>NUCLEOTIDE SEQUENCE [LARGE SCALE GENOMIC DNA]</scope>
    <source>
        <strain evidence="1 2">BX2</strain>
    </source>
</reference>
<organism evidence="1 2">
    <name type="scientific">Parabacteroides segnis</name>
    <dbReference type="NCBI Taxonomy" id="2763058"/>
    <lineage>
        <taxon>Bacteria</taxon>
        <taxon>Pseudomonadati</taxon>
        <taxon>Bacteroidota</taxon>
        <taxon>Bacteroidia</taxon>
        <taxon>Bacteroidales</taxon>
        <taxon>Tannerellaceae</taxon>
        <taxon>Parabacteroides</taxon>
    </lineage>
</organism>
<gene>
    <name evidence="1" type="ORF">H8S77_12295</name>
</gene>
<protein>
    <submittedName>
        <fullName evidence="1">Uncharacterized protein</fullName>
    </submittedName>
</protein>
<sequence length="132" mass="15169">MRTLTGNNLAYSYLEKVIEKSDDKMSLILMLIPIMACNETKKTGRWDSLRTQFFENNKELILLQLGYTNLVEAFDKIPLDEKGRKKMIELFLEMKEAGLFGEISYGRLAAALLTIFEMGCTKEYLSSRLSHS</sequence>
<dbReference type="Proteomes" id="UP000644010">
    <property type="component" value="Unassembled WGS sequence"/>
</dbReference>
<name>A0ABR7E1N8_9BACT</name>
<comment type="caution">
    <text evidence="1">The sequence shown here is derived from an EMBL/GenBank/DDBJ whole genome shotgun (WGS) entry which is preliminary data.</text>
</comment>
<proteinExistence type="predicted"/>
<keyword evidence="2" id="KW-1185">Reference proteome</keyword>